<sequence>MSGLQGHILPAPSRRSPLSLLGRSRSHRAAQSSVYRTSSWQVHLVCDELPSSAKSLFQHASFLPVSMSLRLLLAEIGSQPRRGRSRQGVSSLRRRCVNRDSAHLNAPTMSRGLFYVPHPLATRVSGAANTS</sequence>
<reference evidence="2 3" key="1">
    <citation type="journal article" date="2018" name="Biotechnol. Biofuels">
        <title>Integrative visual omics of the white-rot fungus Polyporus brumalis exposes the biotechnological potential of its oxidative enzymes for delignifying raw plant biomass.</title>
        <authorList>
            <person name="Miyauchi S."/>
            <person name="Rancon A."/>
            <person name="Drula E."/>
            <person name="Hage H."/>
            <person name="Chaduli D."/>
            <person name="Favel A."/>
            <person name="Grisel S."/>
            <person name="Henrissat B."/>
            <person name="Herpoel-Gimbert I."/>
            <person name="Ruiz-Duenas F.J."/>
            <person name="Chevret D."/>
            <person name="Hainaut M."/>
            <person name="Lin J."/>
            <person name="Wang M."/>
            <person name="Pangilinan J."/>
            <person name="Lipzen A."/>
            <person name="Lesage-Meessen L."/>
            <person name="Navarro D."/>
            <person name="Riley R."/>
            <person name="Grigoriev I.V."/>
            <person name="Zhou S."/>
            <person name="Raouche S."/>
            <person name="Rosso M.N."/>
        </authorList>
    </citation>
    <scope>NUCLEOTIDE SEQUENCE [LARGE SCALE GENOMIC DNA]</scope>
    <source>
        <strain evidence="2 3">BRFM 1820</strain>
    </source>
</reference>
<protein>
    <submittedName>
        <fullName evidence="2">Uncharacterized protein</fullName>
    </submittedName>
</protein>
<gene>
    <name evidence="2" type="ORF">OH76DRAFT_901478</name>
</gene>
<evidence type="ECO:0000256" key="1">
    <source>
        <dbReference type="SAM" id="MobiDB-lite"/>
    </source>
</evidence>
<evidence type="ECO:0000313" key="3">
    <source>
        <dbReference type="Proteomes" id="UP000256964"/>
    </source>
</evidence>
<dbReference type="Proteomes" id="UP000256964">
    <property type="component" value="Unassembled WGS sequence"/>
</dbReference>
<feature type="region of interest" description="Disordered" evidence="1">
    <location>
        <begin position="1"/>
        <end position="23"/>
    </location>
</feature>
<feature type="compositionally biased region" description="Low complexity" evidence="1">
    <location>
        <begin position="9"/>
        <end position="23"/>
    </location>
</feature>
<evidence type="ECO:0000313" key="2">
    <source>
        <dbReference type="EMBL" id="RDX46175.1"/>
    </source>
</evidence>
<dbReference type="AlphaFoldDB" id="A0A371D0Y9"/>
<accession>A0A371D0Y9</accession>
<name>A0A371D0Y9_9APHY</name>
<keyword evidence="3" id="KW-1185">Reference proteome</keyword>
<proteinExistence type="predicted"/>
<dbReference type="EMBL" id="KZ857430">
    <property type="protein sequence ID" value="RDX46175.1"/>
    <property type="molecule type" value="Genomic_DNA"/>
</dbReference>
<organism evidence="2 3">
    <name type="scientific">Lentinus brumalis</name>
    <dbReference type="NCBI Taxonomy" id="2498619"/>
    <lineage>
        <taxon>Eukaryota</taxon>
        <taxon>Fungi</taxon>
        <taxon>Dikarya</taxon>
        <taxon>Basidiomycota</taxon>
        <taxon>Agaricomycotina</taxon>
        <taxon>Agaricomycetes</taxon>
        <taxon>Polyporales</taxon>
        <taxon>Polyporaceae</taxon>
        <taxon>Lentinus</taxon>
    </lineage>
</organism>